<dbReference type="AlphaFoldDB" id="A0A178Z2H2"/>
<dbReference type="EMBL" id="LVYI01000016">
    <property type="protein sequence ID" value="OAP53999.1"/>
    <property type="molecule type" value="Genomic_DNA"/>
</dbReference>
<protein>
    <recommendedName>
        <fullName evidence="3">F-box domain-containing protein</fullName>
    </recommendedName>
</protein>
<dbReference type="OrthoDB" id="2520703at2759"/>
<proteinExistence type="predicted"/>
<dbReference type="SUPFAM" id="SSF52047">
    <property type="entry name" value="RNI-like"/>
    <property type="match status" value="1"/>
</dbReference>
<keyword evidence="2" id="KW-1185">Reference proteome</keyword>
<evidence type="ECO:0000313" key="2">
    <source>
        <dbReference type="Proteomes" id="UP000078343"/>
    </source>
</evidence>
<dbReference type="Proteomes" id="UP000078343">
    <property type="component" value="Unassembled WGS sequence"/>
</dbReference>
<dbReference type="STRING" id="1367422.A0A178Z2H2"/>
<gene>
    <name evidence="1" type="ORF">AYL99_11759</name>
</gene>
<name>A0A178Z2H2_9EURO</name>
<dbReference type="GeneID" id="30015927"/>
<dbReference type="InterPro" id="IPR032675">
    <property type="entry name" value="LRR_dom_sf"/>
</dbReference>
<evidence type="ECO:0000313" key="1">
    <source>
        <dbReference type="EMBL" id="OAP53999.1"/>
    </source>
</evidence>
<evidence type="ECO:0008006" key="3">
    <source>
        <dbReference type="Google" id="ProtNLM"/>
    </source>
</evidence>
<accession>A0A178Z2H2</accession>
<comment type="caution">
    <text evidence="1">The sequence shown here is derived from an EMBL/GenBank/DDBJ whole genome shotgun (WGS) entry which is preliminary data.</text>
</comment>
<dbReference type="RefSeq" id="XP_018687366.1">
    <property type="nucleotide sequence ID" value="XM_018843264.1"/>
</dbReference>
<dbReference type="Gene3D" id="3.80.10.10">
    <property type="entry name" value="Ribonuclease Inhibitor"/>
    <property type="match status" value="1"/>
</dbReference>
<sequence length="521" mass="59087">MRATATSDILPDDVLVEISRVLAVQCQESLSNLSRCSKHLHHITTPYLYRDVRLSRVQAVPLFFQALCYHPDRAHRIRSLNVTGENYPTESENLMPNLDVGEIFTHISHSVPIRQFMEYLQAPIDPVWHYTNRYELGDQGFWLALLVLQLPGLREITVELNRNAFDFEVLFRWAAMNTDGRNFFPSLTTVKIDVNRNQPWAGVELVPLLNVPSLRNVTLVRVHRLNYLGQSVVSQIRSLDLDESLTYSGDVLRLLEGCSHLQTLRIRQPPSLRHREGLEYDILRVLSDTAATSLEDLDYYGCGLSRDHQVVNMADFINLKKLKIASPMILPRPTEGPGSAGAPGSSGESDSGCGLLPLRNIRELTLYISSDWGPLEPVWPAVVDLITTKRLPPTLMTLYLQWLPDHVVVREEMTGLKTVVQAAHKCGLRLHLIEEDVWWPGSTREIVVSEDADVEDLGPMYADMEDLGAMYADVEDLGAMDLDTEQQSVGEIRQGILGRLWETGRRWMAVCFKRLKSLWEV</sequence>
<reference evidence="1 2" key="1">
    <citation type="submission" date="2016-04" db="EMBL/GenBank/DDBJ databases">
        <title>Draft genome of Fonsecaea erecta CBS 125763.</title>
        <authorList>
            <person name="Weiss V.A."/>
            <person name="Vicente V.A."/>
            <person name="Raittz R.T."/>
            <person name="Moreno L.F."/>
            <person name="De Souza E.M."/>
            <person name="Pedrosa F.O."/>
            <person name="Steffens M.B."/>
            <person name="Faoro H."/>
            <person name="Tadra-Sfeir M.Z."/>
            <person name="Najafzadeh M.J."/>
            <person name="Felipe M.S."/>
            <person name="Teixeira M."/>
            <person name="Sun J."/>
            <person name="Xi L."/>
            <person name="Gomes R."/>
            <person name="De Azevedo C.M."/>
            <person name="Salgado C.G."/>
            <person name="Da Silva M.B."/>
            <person name="Nascimento M.F."/>
            <person name="Queiroz-Telles F."/>
            <person name="Attili D.S."/>
            <person name="Gorbushina A."/>
        </authorList>
    </citation>
    <scope>NUCLEOTIDE SEQUENCE [LARGE SCALE GENOMIC DNA]</scope>
    <source>
        <strain evidence="1 2">CBS 125763</strain>
    </source>
</reference>
<organism evidence="1 2">
    <name type="scientific">Fonsecaea erecta</name>
    <dbReference type="NCBI Taxonomy" id="1367422"/>
    <lineage>
        <taxon>Eukaryota</taxon>
        <taxon>Fungi</taxon>
        <taxon>Dikarya</taxon>
        <taxon>Ascomycota</taxon>
        <taxon>Pezizomycotina</taxon>
        <taxon>Eurotiomycetes</taxon>
        <taxon>Chaetothyriomycetidae</taxon>
        <taxon>Chaetothyriales</taxon>
        <taxon>Herpotrichiellaceae</taxon>
        <taxon>Fonsecaea</taxon>
    </lineage>
</organism>